<dbReference type="Gene3D" id="3.30.450.20">
    <property type="entry name" value="PAS domain"/>
    <property type="match status" value="1"/>
</dbReference>
<reference evidence="2 3" key="1">
    <citation type="journal article" date="2023" name="Arcadia Sci">
        <title>De novo assembly of a long-read Amblyomma americanum tick genome.</title>
        <authorList>
            <person name="Chou S."/>
            <person name="Poskanzer K.E."/>
            <person name="Rollins M."/>
            <person name="Thuy-Boun P.S."/>
        </authorList>
    </citation>
    <scope>NUCLEOTIDE SEQUENCE [LARGE SCALE GENOMIC DNA]</scope>
    <source>
        <strain evidence="2">F_SG_1</strain>
        <tissue evidence="2">Salivary glands</tissue>
    </source>
</reference>
<dbReference type="EMBL" id="JARKHS020035540">
    <property type="protein sequence ID" value="KAK8757134.1"/>
    <property type="molecule type" value="Genomic_DNA"/>
</dbReference>
<evidence type="ECO:0000313" key="2">
    <source>
        <dbReference type="EMBL" id="KAK8757134.1"/>
    </source>
</evidence>
<sequence>MTKKEPEPAYYGDSELLAGDSAEYMAAEQGDQALPPRALRRRARSSSSSLPEALRRPTKRKLGVNAYSFMINKNGHILFHPDHRPMRRVVTRRHNYQYGAVPNSSFSEYCVDIYSTYDTPETIIRDFLERVMKEPSETAERYKWKPDSKRQFYNTMVSVSRLVEYTGLGLEEACCASNAFRGVPRVQPGVDRNIK</sequence>
<name>A0AAQ4D3U4_AMBAM</name>
<evidence type="ECO:0000256" key="1">
    <source>
        <dbReference type="SAM" id="MobiDB-lite"/>
    </source>
</evidence>
<dbReference type="Proteomes" id="UP001321473">
    <property type="component" value="Unassembled WGS sequence"/>
</dbReference>
<evidence type="ECO:0000313" key="3">
    <source>
        <dbReference type="Proteomes" id="UP001321473"/>
    </source>
</evidence>
<accession>A0AAQ4D3U4</accession>
<feature type="region of interest" description="Disordered" evidence="1">
    <location>
        <begin position="25"/>
        <end position="57"/>
    </location>
</feature>
<comment type="caution">
    <text evidence="2">The sequence shown here is derived from an EMBL/GenBank/DDBJ whole genome shotgun (WGS) entry which is preliminary data.</text>
</comment>
<keyword evidence="3" id="KW-1185">Reference proteome</keyword>
<organism evidence="2 3">
    <name type="scientific">Amblyomma americanum</name>
    <name type="common">Lone star tick</name>
    <dbReference type="NCBI Taxonomy" id="6943"/>
    <lineage>
        <taxon>Eukaryota</taxon>
        <taxon>Metazoa</taxon>
        <taxon>Ecdysozoa</taxon>
        <taxon>Arthropoda</taxon>
        <taxon>Chelicerata</taxon>
        <taxon>Arachnida</taxon>
        <taxon>Acari</taxon>
        <taxon>Parasitiformes</taxon>
        <taxon>Ixodida</taxon>
        <taxon>Ixodoidea</taxon>
        <taxon>Ixodidae</taxon>
        <taxon>Amblyomminae</taxon>
        <taxon>Amblyomma</taxon>
    </lineage>
</organism>
<protein>
    <submittedName>
        <fullName evidence="2">Uncharacterized protein</fullName>
    </submittedName>
</protein>
<gene>
    <name evidence="2" type="ORF">V5799_000163</name>
</gene>
<dbReference type="AlphaFoldDB" id="A0AAQ4D3U4"/>
<proteinExistence type="predicted"/>